<proteinExistence type="predicted"/>
<comment type="caution">
    <text evidence="1">The sequence shown here is derived from an EMBL/GenBank/DDBJ whole genome shotgun (WGS) entry which is preliminary data.</text>
</comment>
<evidence type="ECO:0000313" key="2">
    <source>
        <dbReference type="Proteomes" id="UP001529510"/>
    </source>
</evidence>
<reference evidence="1 2" key="1">
    <citation type="submission" date="2024-05" db="EMBL/GenBank/DDBJ databases">
        <title>Genome sequencing and assembly of Indian major carp, Cirrhinus mrigala (Hamilton, 1822).</title>
        <authorList>
            <person name="Mohindra V."/>
            <person name="Chowdhury L.M."/>
            <person name="Lal K."/>
            <person name="Jena J.K."/>
        </authorList>
    </citation>
    <scope>NUCLEOTIDE SEQUENCE [LARGE SCALE GENOMIC DNA]</scope>
    <source>
        <strain evidence="1">CM1030</strain>
        <tissue evidence="1">Blood</tissue>
    </source>
</reference>
<dbReference type="Proteomes" id="UP001529510">
    <property type="component" value="Unassembled WGS sequence"/>
</dbReference>
<evidence type="ECO:0000313" key="1">
    <source>
        <dbReference type="EMBL" id="KAL0158742.1"/>
    </source>
</evidence>
<protein>
    <submittedName>
        <fullName evidence="1">Uncharacterized protein</fullName>
    </submittedName>
</protein>
<gene>
    <name evidence="1" type="ORF">M9458_046818</name>
</gene>
<dbReference type="AlphaFoldDB" id="A0ABD0NBT3"/>
<feature type="non-terminal residue" evidence="1">
    <location>
        <position position="54"/>
    </location>
</feature>
<name>A0ABD0NBT3_CIRMR</name>
<organism evidence="1 2">
    <name type="scientific">Cirrhinus mrigala</name>
    <name type="common">Mrigala</name>
    <dbReference type="NCBI Taxonomy" id="683832"/>
    <lineage>
        <taxon>Eukaryota</taxon>
        <taxon>Metazoa</taxon>
        <taxon>Chordata</taxon>
        <taxon>Craniata</taxon>
        <taxon>Vertebrata</taxon>
        <taxon>Euteleostomi</taxon>
        <taxon>Actinopterygii</taxon>
        <taxon>Neopterygii</taxon>
        <taxon>Teleostei</taxon>
        <taxon>Ostariophysi</taxon>
        <taxon>Cypriniformes</taxon>
        <taxon>Cyprinidae</taxon>
        <taxon>Labeoninae</taxon>
        <taxon>Labeonini</taxon>
        <taxon>Cirrhinus</taxon>
    </lineage>
</organism>
<keyword evidence="2" id="KW-1185">Reference proteome</keyword>
<dbReference type="EMBL" id="JAMKFB020000023">
    <property type="protein sequence ID" value="KAL0158742.1"/>
    <property type="molecule type" value="Genomic_DNA"/>
</dbReference>
<accession>A0ABD0NBT3</accession>
<feature type="non-terminal residue" evidence="1">
    <location>
        <position position="1"/>
    </location>
</feature>
<sequence>VLSLQEFKRVSGGVLQYSAAGQGLDGHAKVRQRSTHTRLYLGEGTHHLLKSIRN</sequence>